<evidence type="ECO:0000313" key="2">
    <source>
        <dbReference type="EMBL" id="CCH34747.1"/>
    </source>
</evidence>
<organism evidence="2 3">
    <name type="scientific">Saccharothrix espanaensis (strain ATCC 51144 / DSM 44229 / JCM 9112 / NBRC 15066 / NRRL 15764)</name>
    <dbReference type="NCBI Taxonomy" id="1179773"/>
    <lineage>
        <taxon>Bacteria</taxon>
        <taxon>Bacillati</taxon>
        <taxon>Actinomycetota</taxon>
        <taxon>Actinomycetes</taxon>
        <taxon>Pseudonocardiales</taxon>
        <taxon>Pseudonocardiaceae</taxon>
        <taxon>Saccharothrix</taxon>
    </lineage>
</organism>
<name>K0KB38_SACES</name>
<dbReference type="AlphaFoldDB" id="K0KB38"/>
<protein>
    <submittedName>
        <fullName evidence="2">Uncharacterized protein</fullName>
    </submittedName>
</protein>
<keyword evidence="3" id="KW-1185">Reference proteome</keyword>
<dbReference type="Proteomes" id="UP000006281">
    <property type="component" value="Chromosome"/>
</dbReference>
<dbReference type="HOGENOM" id="CLU_2865148_0_0_11"/>
<accession>K0KB38</accession>
<dbReference type="KEGG" id="sesp:BN6_75220"/>
<evidence type="ECO:0000313" key="3">
    <source>
        <dbReference type="Proteomes" id="UP000006281"/>
    </source>
</evidence>
<dbReference type="EMBL" id="HE804045">
    <property type="protein sequence ID" value="CCH34747.1"/>
    <property type="molecule type" value="Genomic_DNA"/>
</dbReference>
<dbReference type="STRING" id="1179773.BN6_75220"/>
<feature type="region of interest" description="Disordered" evidence="1">
    <location>
        <begin position="1"/>
        <end position="28"/>
    </location>
</feature>
<reference evidence="2 3" key="1">
    <citation type="journal article" date="2012" name="BMC Genomics">
        <title>Complete genome sequence of Saccharothrix espanaensis DSM 44229T and comparison to the other completely sequenced Pseudonocardiaceae.</title>
        <authorList>
            <person name="Strobel T."/>
            <person name="Al-Dilaimi A."/>
            <person name="Blom J."/>
            <person name="Gessner A."/>
            <person name="Kalinowski J."/>
            <person name="Luzhetska M."/>
            <person name="Puhler A."/>
            <person name="Szczepanowski R."/>
            <person name="Bechthold A."/>
            <person name="Ruckert C."/>
        </authorList>
    </citation>
    <scope>NUCLEOTIDE SEQUENCE [LARGE SCALE GENOMIC DNA]</scope>
    <source>
        <strain evidence="3">ATCC 51144 / DSM 44229 / JCM 9112 / NBRC 15066 / NRRL 15764</strain>
    </source>
</reference>
<sequence length="64" mass="6513">MVQPCALRSEVGGGAVGPPRRGVPAASPRGRLALSIGRPGVVTYLLRGEFTRLLEGGHGLCSTG</sequence>
<proteinExistence type="predicted"/>
<feature type="compositionally biased region" description="Low complexity" evidence="1">
    <location>
        <begin position="17"/>
        <end position="26"/>
    </location>
</feature>
<gene>
    <name evidence="2" type="ordered locus">BN6_75220</name>
</gene>
<evidence type="ECO:0000256" key="1">
    <source>
        <dbReference type="SAM" id="MobiDB-lite"/>
    </source>
</evidence>